<dbReference type="PRINTS" id="PR00919">
    <property type="entry name" value="THERMOPTASE"/>
</dbReference>
<dbReference type="InterPro" id="IPR035097">
    <property type="entry name" value="M29_N-terminal"/>
</dbReference>
<dbReference type="GO" id="GO:0046872">
    <property type="term" value="F:metal ion binding"/>
    <property type="evidence" value="ECO:0007669"/>
    <property type="project" value="UniProtKB-KW"/>
</dbReference>
<evidence type="ECO:0000256" key="4">
    <source>
        <dbReference type="ARBA" id="ARBA00008236"/>
    </source>
</evidence>
<evidence type="ECO:0000313" key="10">
    <source>
        <dbReference type="EMBL" id="OAB41064.1"/>
    </source>
</evidence>
<dbReference type="PANTHER" id="PTHR34448">
    <property type="entry name" value="AMINOPEPTIDASE"/>
    <property type="match status" value="1"/>
</dbReference>
<keyword evidence="8" id="KW-0378">Hydrolase</keyword>
<dbReference type="GO" id="GO:0006508">
    <property type="term" value="P:proteolysis"/>
    <property type="evidence" value="ECO:0007669"/>
    <property type="project" value="UniProtKB-KW"/>
</dbReference>
<evidence type="ECO:0000256" key="1">
    <source>
        <dbReference type="ARBA" id="ARBA00001941"/>
    </source>
</evidence>
<dbReference type="EMBL" id="LVJI01000048">
    <property type="protein sequence ID" value="OAB41064.1"/>
    <property type="molecule type" value="Genomic_DNA"/>
</dbReference>
<keyword evidence="7" id="KW-0479">Metal-binding</keyword>
<dbReference type="GO" id="GO:0004177">
    <property type="term" value="F:aminopeptidase activity"/>
    <property type="evidence" value="ECO:0007669"/>
    <property type="project" value="UniProtKB-KW"/>
</dbReference>
<comment type="caution">
    <text evidence="10">The sequence shown here is derived from an EMBL/GenBank/DDBJ whole genome shotgun (WGS) entry which is preliminary data.</text>
</comment>
<sequence>MTDFQQQLIKYADLAVRIGVNVHPGQTLVVNAPISSAEFVRLIVKQAYEAGAKLVKVNWSDEIVTRLQYELAADEAFTIVPKWYAGEIVELVENGAAVLSVIAENPDLLKGIPQERIATAQKTRGQALKKYREYVQSDKFSWSIVAVPSVEWAAAVFPDLPPNEQVQKLWEAIFHTVRVDQENPVEAWQTHLENLSTKSSYLNAKKYKKLHYIAPGTDLTIELPLGHIWAAGESTDEQGHHFVANMPTEEVFTAPLKTGVNGMVSSTKPLSYGGNIIDNFSITFENGRIISVSAEQGQETLEHLVAMDEGSHYLGEVALVPHQSPISESNILYYNTLFDENASNHLAIGSAYAFCLEGGKEMTQEELLERGLNTSVTHVDFMIGSAQMDINGITEDGQEEPLFRNGNWAI</sequence>
<evidence type="ECO:0000313" key="11">
    <source>
        <dbReference type="Proteomes" id="UP000077355"/>
    </source>
</evidence>
<evidence type="ECO:0000256" key="5">
    <source>
        <dbReference type="ARBA" id="ARBA00022438"/>
    </source>
</evidence>
<keyword evidence="9" id="KW-0482">Metalloprotease</keyword>
<gene>
    <name evidence="10" type="ORF">PBAT_21085</name>
</gene>
<dbReference type="AlphaFoldDB" id="A0A168JT51"/>
<accession>A0A168JT51</accession>
<evidence type="ECO:0000256" key="7">
    <source>
        <dbReference type="ARBA" id="ARBA00022723"/>
    </source>
</evidence>
<dbReference type="InterPro" id="IPR000787">
    <property type="entry name" value="Peptidase_M29"/>
</dbReference>
<keyword evidence="5" id="KW-0031">Aminopeptidase</keyword>
<comment type="cofactor">
    <cofactor evidence="1">
        <name>Co(2+)</name>
        <dbReference type="ChEBI" id="CHEBI:48828"/>
    </cofactor>
</comment>
<dbReference type="PANTHER" id="PTHR34448:SF3">
    <property type="entry name" value="AMINOPEPTIDASE AMPS"/>
    <property type="match status" value="1"/>
</dbReference>
<evidence type="ECO:0000256" key="2">
    <source>
        <dbReference type="ARBA" id="ARBA00001946"/>
    </source>
</evidence>
<proteinExistence type="inferred from homology"/>
<organism evidence="10 11">
    <name type="scientific">Paenibacillus antarcticus</name>
    <dbReference type="NCBI Taxonomy" id="253703"/>
    <lineage>
        <taxon>Bacteria</taxon>
        <taxon>Bacillati</taxon>
        <taxon>Bacillota</taxon>
        <taxon>Bacilli</taxon>
        <taxon>Bacillales</taxon>
        <taxon>Paenibacillaceae</taxon>
        <taxon>Paenibacillus</taxon>
    </lineage>
</organism>
<evidence type="ECO:0000256" key="6">
    <source>
        <dbReference type="ARBA" id="ARBA00022670"/>
    </source>
</evidence>
<dbReference type="Proteomes" id="UP000077355">
    <property type="component" value="Unassembled WGS sequence"/>
</dbReference>
<reference evidence="10 11" key="1">
    <citation type="submission" date="2016-03" db="EMBL/GenBank/DDBJ databases">
        <title>Draft genome sequence of Paenibacillus antarcticus CECT 5836.</title>
        <authorList>
            <person name="Shin S.-K."/>
            <person name="Yi H."/>
        </authorList>
    </citation>
    <scope>NUCLEOTIDE SEQUENCE [LARGE SCALE GENOMIC DNA]</scope>
    <source>
        <strain evidence="10 11">CECT 5836</strain>
    </source>
</reference>
<dbReference type="Gene3D" id="3.40.1830.10">
    <property type="entry name" value="Thermophilic metalloprotease (M29)"/>
    <property type="match status" value="1"/>
</dbReference>
<comment type="cofactor">
    <cofactor evidence="3">
        <name>Zn(2+)</name>
        <dbReference type="ChEBI" id="CHEBI:29105"/>
    </cofactor>
</comment>
<evidence type="ECO:0000256" key="8">
    <source>
        <dbReference type="ARBA" id="ARBA00022801"/>
    </source>
</evidence>
<dbReference type="Pfam" id="PF02073">
    <property type="entry name" value="Peptidase_M29"/>
    <property type="match status" value="1"/>
</dbReference>
<dbReference type="InterPro" id="IPR052170">
    <property type="entry name" value="M29_Exopeptidase"/>
</dbReference>
<evidence type="ECO:0000256" key="9">
    <source>
        <dbReference type="ARBA" id="ARBA00023049"/>
    </source>
</evidence>
<comment type="similarity">
    <text evidence="4">Belongs to the peptidase M29 family.</text>
</comment>
<dbReference type="SUPFAM" id="SSF144052">
    <property type="entry name" value="Thermophilic metalloprotease-like"/>
    <property type="match status" value="1"/>
</dbReference>
<comment type="cofactor">
    <cofactor evidence="2">
        <name>Mg(2+)</name>
        <dbReference type="ChEBI" id="CHEBI:18420"/>
    </cofactor>
</comment>
<protein>
    <submittedName>
        <fullName evidence="10">Peptidase M29</fullName>
    </submittedName>
</protein>
<dbReference type="RefSeq" id="WP_068652630.1">
    <property type="nucleotide sequence ID" value="NZ_CP043611.1"/>
</dbReference>
<dbReference type="GO" id="GO:0008237">
    <property type="term" value="F:metallopeptidase activity"/>
    <property type="evidence" value="ECO:0007669"/>
    <property type="project" value="UniProtKB-KW"/>
</dbReference>
<evidence type="ECO:0000256" key="3">
    <source>
        <dbReference type="ARBA" id="ARBA00001947"/>
    </source>
</evidence>
<keyword evidence="6" id="KW-0645">Protease</keyword>
<keyword evidence="11" id="KW-1185">Reference proteome</keyword>
<name>A0A168JT51_9BACL</name>
<dbReference type="OrthoDB" id="9803993at2"/>